<comment type="caution">
    <text evidence="1">The sequence shown here is derived from an EMBL/GenBank/DDBJ whole genome shotgun (WGS) entry which is preliminary data.</text>
</comment>
<evidence type="ECO:0000313" key="2">
    <source>
        <dbReference type="Proteomes" id="UP001175226"/>
    </source>
</evidence>
<dbReference type="EMBL" id="JAUEPT010000064">
    <property type="protein sequence ID" value="KAK0435292.1"/>
    <property type="molecule type" value="Genomic_DNA"/>
</dbReference>
<organism evidence="1 2">
    <name type="scientific">Armillaria borealis</name>
    <dbReference type="NCBI Taxonomy" id="47425"/>
    <lineage>
        <taxon>Eukaryota</taxon>
        <taxon>Fungi</taxon>
        <taxon>Dikarya</taxon>
        <taxon>Basidiomycota</taxon>
        <taxon>Agaricomycotina</taxon>
        <taxon>Agaricomycetes</taxon>
        <taxon>Agaricomycetidae</taxon>
        <taxon>Agaricales</taxon>
        <taxon>Marasmiineae</taxon>
        <taxon>Physalacriaceae</taxon>
        <taxon>Armillaria</taxon>
    </lineage>
</organism>
<reference evidence="1" key="1">
    <citation type="submission" date="2023-06" db="EMBL/GenBank/DDBJ databases">
        <authorList>
            <consortium name="Lawrence Berkeley National Laboratory"/>
            <person name="Ahrendt S."/>
            <person name="Sahu N."/>
            <person name="Indic B."/>
            <person name="Wong-Bajracharya J."/>
            <person name="Merenyi Z."/>
            <person name="Ke H.-M."/>
            <person name="Monk M."/>
            <person name="Kocsube S."/>
            <person name="Drula E."/>
            <person name="Lipzen A."/>
            <person name="Balint B."/>
            <person name="Henrissat B."/>
            <person name="Andreopoulos B."/>
            <person name="Martin F.M."/>
            <person name="Harder C.B."/>
            <person name="Rigling D."/>
            <person name="Ford K.L."/>
            <person name="Foster G.D."/>
            <person name="Pangilinan J."/>
            <person name="Papanicolaou A."/>
            <person name="Barry K."/>
            <person name="LaButti K."/>
            <person name="Viragh M."/>
            <person name="Koriabine M."/>
            <person name="Yan M."/>
            <person name="Riley R."/>
            <person name="Champramary S."/>
            <person name="Plett K.L."/>
            <person name="Tsai I.J."/>
            <person name="Slot J."/>
            <person name="Sipos G."/>
            <person name="Plett J."/>
            <person name="Nagy L.G."/>
            <person name="Grigoriev I.V."/>
        </authorList>
    </citation>
    <scope>NUCLEOTIDE SEQUENCE</scope>
    <source>
        <strain evidence="1">FPL87.14</strain>
    </source>
</reference>
<evidence type="ECO:0000313" key="1">
    <source>
        <dbReference type="EMBL" id="KAK0435292.1"/>
    </source>
</evidence>
<dbReference type="Proteomes" id="UP001175226">
    <property type="component" value="Unassembled WGS sequence"/>
</dbReference>
<proteinExistence type="predicted"/>
<accession>A0AA39J380</accession>
<dbReference type="AlphaFoldDB" id="A0AA39J380"/>
<sequence>MQVGDRIIGCHLFASSTVGHRYEGEGAMAAIIQTRYQCGKPSGIISRASEPFICCQLVHSLASRLRLSPPDSRFCITSRIEVMNVRLRCSVRISDERGEEDRRWLFLYKRIAVQASGRDGFDDMLSTKSVIQPLSCSGWISRLDYRTPITRQRLHQTASNRYISPVLSHLELCGFRARSAGPDWKHTFGHDVPDLSASSFNVTGGITYWN</sequence>
<keyword evidence="2" id="KW-1185">Reference proteome</keyword>
<protein>
    <submittedName>
        <fullName evidence="1">Uncharacterized protein</fullName>
    </submittedName>
</protein>
<gene>
    <name evidence="1" type="ORF">EV421DRAFT_1740346</name>
</gene>
<name>A0AA39J380_9AGAR</name>